<evidence type="ECO:0000313" key="1">
    <source>
        <dbReference type="EMBL" id="KAH9777028.1"/>
    </source>
</evidence>
<proteinExistence type="predicted"/>
<protein>
    <submittedName>
        <fullName evidence="1">Polycomb group protein VERNALIZATION 2</fullName>
    </submittedName>
</protein>
<sequence>MILGAFSMRLAQNAFQFHSQSFSTDVVIFQVDSDLRLASSAFGFQPPQLKGVLGSRIAEGLQVTTPPRRSIRLVAWTRLPLGVAKLTMDGCSRGNPEMAAFGGNNSFAIEFCSLLLGLRPGIVVFNYRDYTNMLTKTEVTEDFSCPFCLMQCACFKVDNDGLRYHLCSSHDLFNYEFWVTDDYQAVNISVKIDTLTSEIVAGGVDPRLQTFFFCAKPRSRKRKNLAEHEKQVNIQFLELDSPGLPTDDANGEFAAKDDGERDSKLSPSGRKLPNGRDGGITSGFNGADCIEGVASSFNGPDVPIAMAQSSMDPECVKSLSGTDAVAPAMLHVVKSRKLSTERSDPRNRALLSKRLFYHSHRVQVTDNIRPVFYLPVPSVQPMAIEQVTSNEDSEDEVDDDIADFEDRRMLDDFVDVSKDEKQLMHLWNSFVRKQRVIDTIIAIYDLPLRRQPRRQSSCTDWEVVSVSIKILKSKVAQAFNEKDAAVLRHCLCSVLRKKLSIPMETSDAQAQGPLKLKNLIEYGKRFLPTFCASKHHRLQGFQVKTGVLCRVMTCSPGPDSFASAIPKVGMVMEQIWIGSTLLQI</sequence>
<evidence type="ECO:0000313" key="2">
    <source>
        <dbReference type="Proteomes" id="UP000829398"/>
    </source>
</evidence>
<dbReference type="Proteomes" id="UP000829398">
    <property type="component" value="Chromosome 3"/>
</dbReference>
<organism evidence="1 2">
    <name type="scientific">Citrus sinensis</name>
    <name type="common">Sweet orange</name>
    <name type="synonym">Citrus aurantium var. sinensis</name>
    <dbReference type="NCBI Taxonomy" id="2711"/>
    <lineage>
        <taxon>Eukaryota</taxon>
        <taxon>Viridiplantae</taxon>
        <taxon>Streptophyta</taxon>
        <taxon>Embryophyta</taxon>
        <taxon>Tracheophyta</taxon>
        <taxon>Spermatophyta</taxon>
        <taxon>Magnoliopsida</taxon>
        <taxon>eudicotyledons</taxon>
        <taxon>Gunneridae</taxon>
        <taxon>Pentapetalae</taxon>
        <taxon>rosids</taxon>
        <taxon>malvids</taxon>
        <taxon>Sapindales</taxon>
        <taxon>Rutaceae</taxon>
        <taxon>Aurantioideae</taxon>
        <taxon>Citrus</taxon>
    </lineage>
</organism>
<gene>
    <name evidence="1" type="ORF">KPL71_006891</name>
</gene>
<reference evidence="2" key="1">
    <citation type="journal article" date="2023" name="Hortic. Res.">
        <title>A chromosome-level phased genome enabling allele-level studies in sweet orange: a case study on citrus Huanglongbing tolerance.</title>
        <authorList>
            <person name="Wu B."/>
            <person name="Yu Q."/>
            <person name="Deng Z."/>
            <person name="Duan Y."/>
            <person name="Luo F."/>
            <person name="Gmitter F. Jr."/>
        </authorList>
    </citation>
    <scope>NUCLEOTIDE SEQUENCE [LARGE SCALE GENOMIC DNA]</scope>
    <source>
        <strain evidence="2">cv. Valencia</strain>
    </source>
</reference>
<accession>A0ACB8LUR8</accession>
<dbReference type="EMBL" id="CM039172">
    <property type="protein sequence ID" value="KAH9777028.1"/>
    <property type="molecule type" value="Genomic_DNA"/>
</dbReference>
<keyword evidence="2" id="KW-1185">Reference proteome</keyword>
<name>A0ACB8LUR8_CITSI</name>
<comment type="caution">
    <text evidence="1">The sequence shown here is derived from an EMBL/GenBank/DDBJ whole genome shotgun (WGS) entry which is preliminary data.</text>
</comment>